<dbReference type="PROSITE" id="PS51318">
    <property type="entry name" value="TAT"/>
    <property type="match status" value="1"/>
</dbReference>
<organism evidence="1 2">
    <name type="scientific">Halalkalicoccus tibetensis</name>
    <dbReference type="NCBI Taxonomy" id="175632"/>
    <lineage>
        <taxon>Archaea</taxon>
        <taxon>Methanobacteriati</taxon>
        <taxon>Methanobacteriota</taxon>
        <taxon>Stenosarchaea group</taxon>
        <taxon>Halobacteria</taxon>
        <taxon>Halobacteriales</taxon>
        <taxon>Halococcaceae</taxon>
        <taxon>Halalkalicoccus</taxon>
    </lineage>
</organism>
<reference evidence="1 2" key="1">
    <citation type="journal article" date="2019" name="Int. J. Syst. Evol. Microbiol.">
        <title>The Global Catalogue of Microorganisms (GCM) 10K type strain sequencing project: providing services to taxonomists for standard genome sequencing and annotation.</title>
        <authorList>
            <consortium name="The Broad Institute Genomics Platform"/>
            <consortium name="The Broad Institute Genome Sequencing Center for Infectious Disease"/>
            <person name="Wu L."/>
            <person name="Ma J."/>
        </authorList>
    </citation>
    <scope>NUCLEOTIDE SEQUENCE [LARGE SCALE GENOMIC DNA]</scope>
    <source>
        <strain evidence="1 2">CGMCC 1.3240</strain>
    </source>
</reference>
<sequence>MSDYNKTRRTFLKGAAATGVAATGITAFSGSAAADEPTVTVDGVEADESDVSIERGNPNAVIENLDIEFDEVDFDQDLDEDFDVDANDVTGTASGTVTGSALPNQNANENAAKDINTDFDDLEFIVTDVDAVGNPSQLVLLEIPDLFLDVLGLLVSLDLELSVEADPEGGLLGQLLEGLGRDGGLV</sequence>
<evidence type="ECO:0000313" key="2">
    <source>
        <dbReference type="Proteomes" id="UP001596312"/>
    </source>
</evidence>
<name>A0ABD5V6X3_9EURY</name>
<dbReference type="EMBL" id="JBHSXQ010000003">
    <property type="protein sequence ID" value="MFC6905859.1"/>
    <property type="molecule type" value="Genomic_DNA"/>
</dbReference>
<comment type="caution">
    <text evidence="1">The sequence shown here is derived from an EMBL/GenBank/DDBJ whole genome shotgun (WGS) entry which is preliminary data.</text>
</comment>
<evidence type="ECO:0000313" key="1">
    <source>
        <dbReference type="EMBL" id="MFC6905859.1"/>
    </source>
</evidence>
<keyword evidence="2" id="KW-1185">Reference proteome</keyword>
<accession>A0ABD5V6X3</accession>
<proteinExistence type="predicted"/>
<gene>
    <name evidence="1" type="ORF">ACFQGH_11725</name>
</gene>
<dbReference type="Proteomes" id="UP001596312">
    <property type="component" value="Unassembled WGS sequence"/>
</dbReference>
<dbReference type="NCBIfam" id="TIGR01409">
    <property type="entry name" value="TAT_signal_seq"/>
    <property type="match status" value="1"/>
</dbReference>
<dbReference type="InterPro" id="IPR019546">
    <property type="entry name" value="TAT_signal_bac_arc"/>
</dbReference>
<dbReference type="RefSeq" id="WP_340604389.1">
    <property type="nucleotide sequence ID" value="NZ_JBBMXV010000003.1"/>
</dbReference>
<dbReference type="AlphaFoldDB" id="A0ABD5V6X3"/>
<protein>
    <submittedName>
        <fullName evidence="1">Twin-arginine translocation signal domain-containing protein</fullName>
    </submittedName>
</protein>
<dbReference type="InterPro" id="IPR006311">
    <property type="entry name" value="TAT_signal"/>
</dbReference>